<dbReference type="Proteomes" id="UP000613743">
    <property type="component" value="Unassembled WGS sequence"/>
</dbReference>
<name>A0A917JYW0_9GAMM</name>
<dbReference type="AlphaFoldDB" id="A0A917JYW0"/>
<gene>
    <name evidence="1" type="ORF">GCM10009332_33380</name>
</gene>
<reference evidence="1" key="2">
    <citation type="submission" date="2020-09" db="EMBL/GenBank/DDBJ databases">
        <authorList>
            <person name="Sun Q."/>
            <person name="Ohkuma M."/>
        </authorList>
    </citation>
    <scope>NUCLEOTIDE SEQUENCE</scope>
    <source>
        <strain evidence="1">JCM 30804</strain>
    </source>
</reference>
<accession>A0A917JYW0</accession>
<comment type="caution">
    <text evidence="1">The sequence shown here is derived from an EMBL/GenBank/DDBJ whole genome shotgun (WGS) entry which is preliminary data.</text>
</comment>
<reference evidence="1" key="1">
    <citation type="journal article" date="2014" name="Int. J. Syst. Evol. Microbiol.">
        <title>Complete genome sequence of Corynebacterium casei LMG S-19264T (=DSM 44701T), isolated from a smear-ripened cheese.</title>
        <authorList>
            <consortium name="US DOE Joint Genome Institute (JGI-PGF)"/>
            <person name="Walter F."/>
            <person name="Albersmeier A."/>
            <person name="Kalinowski J."/>
            <person name="Ruckert C."/>
        </authorList>
    </citation>
    <scope>NUCLEOTIDE SEQUENCE</scope>
    <source>
        <strain evidence="1">JCM 30804</strain>
    </source>
</reference>
<keyword evidence="2" id="KW-1185">Reference proteome</keyword>
<dbReference type="EMBL" id="BMPZ01000020">
    <property type="protein sequence ID" value="GGI93436.1"/>
    <property type="molecule type" value="Genomic_DNA"/>
</dbReference>
<organism evidence="1 2">
    <name type="scientific">Shewanella gelidii</name>
    <dbReference type="NCBI Taxonomy" id="1642821"/>
    <lineage>
        <taxon>Bacteria</taxon>
        <taxon>Pseudomonadati</taxon>
        <taxon>Pseudomonadota</taxon>
        <taxon>Gammaproteobacteria</taxon>
        <taxon>Alteromonadales</taxon>
        <taxon>Shewanellaceae</taxon>
        <taxon>Shewanella</taxon>
    </lineage>
</organism>
<proteinExistence type="predicted"/>
<dbReference type="RefSeq" id="WP_188923086.1">
    <property type="nucleotide sequence ID" value="NZ_BMPZ01000020.1"/>
</dbReference>
<sequence>MNDSDIKSAIVKFDIAKVAMMKAKVLELFLAMDDGLDMGEEFNKSSSKALLDRILAKKKIYLLSSEADFIRNEMPQIVVEVIYENQDCV</sequence>
<evidence type="ECO:0000313" key="1">
    <source>
        <dbReference type="EMBL" id="GGI93436.1"/>
    </source>
</evidence>
<evidence type="ECO:0000313" key="2">
    <source>
        <dbReference type="Proteomes" id="UP000613743"/>
    </source>
</evidence>
<protein>
    <submittedName>
        <fullName evidence="1">Uncharacterized protein</fullName>
    </submittedName>
</protein>